<proteinExistence type="predicted"/>
<reference evidence="1 2" key="1">
    <citation type="submission" date="2017-07" db="EMBL/GenBank/DDBJ databases">
        <authorList>
            <person name="Sun Z.S."/>
            <person name="Albrecht U."/>
            <person name="Echele G."/>
            <person name="Lee C.C."/>
        </authorList>
    </citation>
    <scope>NUCLEOTIDE SEQUENCE [LARGE SCALE GENOMIC DNA]</scope>
    <source>
        <strain evidence="1 2">DSM 14827</strain>
    </source>
</reference>
<evidence type="ECO:0000313" key="2">
    <source>
        <dbReference type="Proteomes" id="UP000198307"/>
    </source>
</evidence>
<evidence type="ECO:0000313" key="1">
    <source>
        <dbReference type="EMBL" id="SNT76258.1"/>
    </source>
</evidence>
<keyword evidence="2" id="KW-1185">Reference proteome</keyword>
<organism evidence="1 2">
    <name type="scientific">Paracoccus seriniphilus</name>
    <dbReference type="NCBI Taxonomy" id="184748"/>
    <lineage>
        <taxon>Bacteria</taxon>
        <taxon>Pseudomonadati</taxon>
        <taxon>Pseudomonadota</taxon>
        <taxon>Alphaproteobacteria</taxon>
        <taxon>Rhodobacterales</taxon>
        <taxon>Paracoccaceae</taxon>
        <taxon>Paracoccus</taxon>
    </lineage>
</organism>
<evidence type="ECO:0008006" key="3">
    <source>
        <dbReference type="Google" id="ProtNLM"/>
    </source>
</evidence>
<name>A0A239Q1R1_9RHOB</name>
<accession>A0A239Q1R1</accession>
<sequence>MGFFDLSKCYANLDAKNDPLFMVDVVVPWEEFRPLPERAWRKSRARRKPMDAVMIFKALARAGTVEFLSSAVIW</sequence>
<gene>
    <name evidence="1" type="ORF">SAMN05444959_11737</name>
</gene>
<protein>
    <recommendedName>
        <fullName evidence="3">Transposase, IS5 family</fullName>
    </recommendedName>
</protein>
<dbReference type="AlphaFoldDB" id="A0A239Q1R1"/>
<dbReference type="EMBL" id="FZQB01000017">
    <property type="protein sequence ID" value="SNT76258.1"/>
    <property type="molecule type" value="Genomic_DNA"/>
</dbReference>
<dbReference type="Proteomes" id="UP000198307">
    <property type="component" value="Unassembled WGS sequence"/>
</dbReference>